<dbReference type="Gene3D" id="3.90.850.10">
    <property type="entry name" value="Fumarylacetoacetase-like, C-terminal domain"/>
    <property type="match status" value="1"/>
</dbReference>
<evidence type="ECO:0000313" key="3">
    <source>
        <dbReference type="EMBL" id="MDH2007008.1"/>
    </source>
</evidence>
<keyword evidence="1" id="KW-0456">Lyase</keyword>
<dbReference type="EMBL" id="JAOCJW010000041">
    <property type="protein sequence ID" value="MDH2007008.1"/>
    <property type="molecule type" value="Genomic_DNA"/>
</dbReference>
<reference evidence="3" key="1">
    <citation type="submission" date="2022-09" db="EMBL/GenBank/DDBJ databases">
        <title>Intensive care unit water sources are persistently colonized with multi-drug resistant bacteria and are the site of extensive horizontal gene transfer of antibiotic resistance genes.</title>
        <authorList>
            <person name="Diorio-Toth L."/>
        </authorList>
    </citation>
    <scope>NUCLEOTIDE SEQUENCE</scope>
    <source>
        <strain evidence="3">GD03686</strain>
    </source>
</reference>
<dbReference type="RefSeq" id="WP_279851527.1">
    <property type="nucleotide sequence ID" value="NZ_JAOCIA010000042.1"/>
</dbReference>
<gene>
    <name evidence="3" type="ORF">N5J23_15940</name>
</gene>
<evidence type="ECO:0000256" key="1">
    <source>
        <dbReference type="ARBA" id="ARBA00023239"/>
    </source>
</evidence>
<evidence type="ECO:0000259" key="2">
    <source>
        <dbReference type="Pfam" id="PF01557"/>
    </source>
</evidence>
<feature type="domain" description="Fumarylacetoacetase-like C-terminal" evidence="2">
    <location>
        <begin position="91"/>
        <end position="249"/>
    </location>
</feature>
<dbReference type="PANTHER" id="PTHR30143">
    <property type="entry name" value="ACID HYDRATASE"/>
    <property type="match status" value="1"/>
</dbReference>
<evidence type="ECO:0000313" key="4">
    <source>
        <dbReference type="Proteomes" id="UP001161294"/>
    </source>
</evidence>
<protein>
    <submittedName>
        <fullName evidence="3">2-keto-4-pentenoate hydratase</fullName>
    </submittedName>
</protein>
<name>A0AA42W5W2_9BURK</name>
<sequence length="256" mass="28149">MEIITALRHARAQGSMVDVTDFSHDVDVLAHLQTAASMDGWRKGQAPKFWKSGGPSVDRPLFHAPLPAEGVLLHTRQHPPVRMTQPVCSLHGVEAEIALRIGQTLDQQQVLALDSDSVHSVVDAMTVSIEWVDSRWKQQLQSPLSMLQIDRLSHGGLVVADMWQPYAHRDWSAQICRVELGGGQTHVFQGSHPLGNPSHVLLPWLLHATQHWGVVEAGTVVTTGSWCQILHALPGQTVHVAFDEIGEASMQFAQAH</sequence>
<dbReference type="InterPro" id="IPR050772">
    <property type="entry name" value="Hydratase-Decarb/MhpD_sf"/>
</dbReference>
<dbReference type="SUPFAM" id="SSF56529">
    <property type="entry name" value="FAH"/>
    <property type="match status" value="1"/>
</dbReference>
<dbReference type="GO" id="GO:0008684">
    <property type="term" value="F:2-oxopent-4-enoate hydratase activity"/>
    <property type="evidence" value="ECO:0007669"/>
    <property type="project" value="TreeGrafter"/>
</dbReference>
<dbReference type="Pfam" id="PF01557">
    <property type="entry name" value="FAA_hydrolase"/>
    <property type="match status" value="1"/>
</dbReference>
<proteinExistence type="predicted"/>
<organism evidence="3 4">
    <name type="scientific">Comamonas aquatica</name>
    <dbReference type="NCBI Taxonomy" id="225991"/>
    <lineage>
        <taxon>Bacteria</taxon>
        <taxon>Pseudomonadati</taxon>
        <taxon>Pseudomonadota</taxon>
        <taxon>Betaproteobacteria</taxon>
        <taxon>Burkholderiales</taxon>
        <taxon>Comamonadaceae</taxon>
        <taxon>Comamonas</taxon>
    </lineage>
</organism>
<dbReference type="InterPro" id="IPR011234">
    <property type="entry name" value="Fumarylacetoacetase-like_C"/>
</dbReference>
<dbReference type="AlphaFoldDB" id="A0AA42W5W2"/>
<dbReference type="InterPro" id="IPR036663">
    <property type="entry name" value="Fumarylacetoacetase_C_sf"/>
</dbReference>
<dbReference type="Proteomes" id="UP001161294">
    <property type="component" value="Unassembled WGS sequence"/>
</dbReference>
<comment type="caution">
    <text evidence="3">The sequence shown here is derived from an EMBL/GenBank/DDBJ whole genome shotgun (WGS) entry which is preliminary data.</text>
</comment>
<dbReference type="GO" id="GO:0005737">
    <property type="term" value="C:cytoplasm"/>
    <property type="evidence" value="ECO:0007669"/>
    <property type="project" value="TreeGrafter"/>
</dbReference>
<dbReference type="PANTHER" id="PTHR30143:SF0">
    <property type="entry name" value="2-KETO-4-PENTENOATE HYDRATASE"/>
    <property type="match status" value="1"/>
</dbReference>
<accession>A0AA42W5W2</accession>